<gene>
    <name evidence="2" type="ORF">Tco_0726541</name>
</gene>
<name>A0ABQ4YI67_9ASTR</name>
<sequence>MQTNTVIYSGLVTKLLFALLHSPRLVVVIVVAWTLVVGGFVDGVGVAIEGITDTSTSKKLRNQMVDDWNSKVLFGVLWLELNVEEQLLGIVQSRTTYVKLDDFVVKRLFESEKNLLEVKTPFEVRKEVYEM</sequence>
<feature type="transmembrane region" description="Helical" evidence="1">
    <location>
        <begin position="25"/>
        <end position="51"/>
    </location>
</feature>
<accession>A0ABQ4YI67</accession>
<evidence type="ECO:0000313" key="3">
    <source>
        <dbReference type="Proteomes" id="UP001151760"/>
    </source>
</evidence>
<keyword evidence="1" id="KW-1133">Transmembrane helix</keyword>
<evidence type="ECO:0000256" key="1">
    <source>
        <dbReference type="SAM" id="Phobius"/>
    </source>
</evidence>
<reference evidence="2" key="2">
    <citation type="submission" date="2022-01" db="EMBL/GenBank/DDBJ databases">
        <authorList>
            <person name="Yamashiro T."/>
            <person name="Shiraishi A."/>
            <person name="Satake H."/>
            <person name="Nakayama K."/>
        </authorList>
    </citation>
    <scope>NUCLEOTIDE SEQUENCE</scope>
</reference>
<reference evidence="2" key="1">
    <citation type="journal article" date="2022" name="Int. J. Mol. Sci.">
        <title>Draft Genome of Tanacetum Coccineum: Genomic Comparison of Closely Related Tanacetum-Family Plants.</title>
        <authorList>
            <person name="Yamashiro T."/>
            <person name="Shiraishi A."/>
            <person name="Nakayama K."/>
            <person name="Satake H."/>
        </authorList>
    </citation>
    <scope>NUCLEOTIDE SEQUENCE</scope>
</reference>
<keyword evidence="1" id="KW-0812">Transmembrane</keyword>
<proteinExistence type="predicted"/>
<keyword evidence="1" id="KW-0472">Membrane</keyword>
<dbReference type="Proteomes" id="UP001151760">
    <property type="component" value="Unassembled WGS sequence"/>
</dbReference>
<dbReference type="EMBL" id="BQNB010010391">
    <property type="protein sequence ID" value="GJS76660.1"/>
    <property type="molecule type" value="Genomic_DNA"/>
</dbReference>
<protein>
    <submittedName>
        <fullName evidence="2">Uncharacterized protein</fullName>
    </submittedName>
</protein>
<evidence type="ECO:0000313" key="2">
    <source>
        <dbReference type="EMBL" id="GJS76660.1"/>
    </source>
</evidence>
<comment type="caution">
    <text evidence="2">The sequence shown here is derived from an EMBL/GenBank/DDBJ whole genome shotgun (WGS) entry which is preliminary data.</text>
</comment>
<keyword evidence="3" id="KW-1185">Reference proteome</keyword>
<organism evidence="2 3">
    <name type="scientific">Tanacetum coccineum</name>
    <dbReference type="NCBI Taxonomy" id="301880"/>
    <lineage>
        <taxon>Eukaryota</taxon>
        <taxon>Viridiplantae</taxon>
        <taxon>Streptophyta</taxon>
        <taxon>Embryophyta</taxon>
        <taxon>Tracheophyta</taxon>
        <taxon>Spermatophyta</taxon>
        <taxon>Magnoliopsida</taxon>
        <taxon>eudicotyledons</taxon>
        <taxon>Gunneridae</taxon>
        <taxon>Pentapetalae</taxon>
        <taxon>asterids</taxon>
        <taxon>campanulids</taxon>
        <taxon>Asterales</taxon>
        <taxon>Asteraceae</taxon>
        <taxon>Asteroideae</taxon>
        <taxon>Anthemideae</taxon>
        <taxon>Anthemidinae</taxon>
        <taxon>Tanacetum</taxon>
    </lineage>
</organism>